<sequence>MSPISKIEKVLHIEKDIEKIEKVQLCPLSARLQILKVLHIEKDSACFIPQIPYQQDSLKVLQILEVLQILVPEREKDVAHLISSPPISKILPNLANS</sequence>
<evidence type="ECO:0000313" key="2">
    <source>
        <dbReference type="Proteomes" id="UP000017836"/>
    </source>
</evidence>
<dbReference type="Proteomes" id="UP000017836">
    <property type="component" value="Unassembled WGS sequence"/>
</dbReference>
<proteinExistence type="predicted"/>
<protein>
    <submittedName>
        <fullName evidence="1">Uncharacterized protein</fullName>
    </submittedName>
</protein>
<name>W1PRY4_AMBTC</name>
<dbReference type="HOGENOM" id="CLU_2349528_0_0_1"/>
<accession>W1PRY4</accession>
<gene>
    <name evidence="1" type="ORF">AMTR_s00027p00224970</name>
</gene>
<dbReference type="AlphaFoldDB" id="W1PRY4"/>
<dbReference type="EMBL" id="KI392798">
    <property type="protein sequence ID" value="ERN10793.1"/>
    <property type="molecule type" value="Genomic_DNA"/>
</dbReference>
<organism evidence="1 2">
    <name type="scientific">Amborella trichopoda</name>
    <dbReference type="NCBI Taxonomy" id="13333"/>
    <lineage>
        <taxon>Eukaryota</taxon>
        <taxon>Viridiplantae</taxon>
        <taxon>Streptophyta</taxon>
        <taxon>Embryophyta</taxon>
        <taxon>Tracheophyta</taxon>
        <taxon>Spermatophyta</taxon>
        <taxon>Magnoliopsida</taxon>
        <taxon>Amborellales</taxon>
        <taxon>Amborellaceae</taxon>
        <taxon>Amborella</taxon>
    </lineage>
</organism>
<reference evidence="2" key="1">
    <citation type="journal article" date="2013" name="Science">
        <title>The Amborella genome and the evolution of flowering plants.</title>
        <authorList>
            <consortium name="Amborella Genome Project"/>
        </authorList>
    </citation>
    <scope>NUCLEOTIDE SEQUENCE [LARGE SCALE GENOMIC DNA]</scope>
</reference>
<keyword evidence="2" id="KW-1185">Reference proteome</keyword>
<evidence type="ECO:0000313" key="1">
    <source>
        <dbReference type="EMBL" id="ERN10793.1"/>
    </source>
</evidence>
<dbReference type="Gramene" id="ERN10793">
    <property type="protein sequence ID" value="ERN10793"/>
    <property type="gene ID" value="AMTR_s00027p00224970"/>
</dbReference>